<dbReference type="Proteomes" id="UP001498398">
    <property type="component" value="Unassembled WGS sequence"/>
</dbReference>
<gene>
    <name evidence="2" type="ORF">VKT23_013087</name>
    <name evidence="3" type="ORF">VKT23_013295</name>
</gene>
<feature type="domain" description="DUF7330" evidence="1">
    <location>
        <begin position="52"/>
        <end position="142"/>
    </location>
</feature>
<organism evidence="2 4">
    <name type="scientific">Marasmiellus scandens</name>
    <dbReference type="NCBI Taxonomy" id="2682957"/>
    <lineage>
        <taxon>Eukaryota</taxon>
        <taxon>Fungi</taxon>
        <taxon>Dikarya</taxon>
        <taxon>Basidiomycota</taxon>
        <taxon>Agaricomycotina</taxon>
        <taxon>Agaricomycetes</taxon>
        <taxon>Agaricomycetidae</taxon>
        <taxon>Agaricales</taxon>
        <taxon>Marasmiineae</taxon>
        <taxon>Omphalotaceae</taxon>
        <taxon>Marasmiellus</taxon>
    </lineage>
</organism>
<dbReference type="EMBL" id="JBANRG010000035">
    <property type="protein sequence ID" value="KAK7449611.1"/>
    <property type="molecule type" value="Genomic_DNA"/>
</dbReference>
<evidence type="ECO:0000313" key="3">
    <source>
        <dbReference type="EMBL" id="KAK7449819.1"/>
    </source>
</evidence>
<accession>A0ABR1J666</accession>
<evidence type="ECO:0000259" key="1">
    <source>
        <dbReference type="Pfam" id="PF24016"/>
    </source>
</evidence>
<protein>
    <recommendedName>
        <fullName evidence="1">DUF7330 domain-containing protein</fullName>
    </recommendedName>
</protein>
<proteinExistence type="predicted"/>
<dbReference type="Pfam" id="PF24016">
    <property type="entry name" value="DUF7330"/>
    <property type="match status" value="1"/>
</dbReference>
<comment type="caution">
    <text evidence="2">The sequence shown here is derived from an EMBL/GenBank/DDBJ whole genome shotgun (WGS) entry which is preliminary data.</text>
</comment>
<dbReference type="InterPro" id="IPR055754">
    <property type="entry name" value="DUF7330"/>
</dbReference>
<sequence>MLKDHSIYSTSTYSTDKEGRHLFNPTSGSHKIVYDPNSNWDFCLDDVQRPIDLSLILPHYRARHQPTNTRINMFVGSESNAPVKLKVCRSFARMKFHLEVHGSTSDVVVWLPSDFKGRIQHNGRASFSAGFVNRIMQNVRFNSHGDDGFEEDLVVVSTTGHITFRMWDVETCSPECTHKEMLRRVFGCGSKGAPETTGPSDWDFLLDG</sequence>
<dbReference type="EMBL" id="JBANRG010000035">
    <property type="protein sequence ID" value="KAK7449819.1"/>
    <property type="molecule type" value="Genomic_DNA"/>
</dbReference>
<evidence type="ECO:0000313" key="2">
    <source>
        <dbReference type="EMBL" id="KAK7449611.1"/>
    </source>
</evidence>
<reference evidence="2 4" key="1">
    <citation type="submission" date="2024-01" db="EMBL/GenBank/DDBJ databases">
        <title>A draft genome for the cacao thread blight pathogen Marasmiellus scandens.</title>
        <authorList>
            <person name="Baruah I.K."/>
            <person name="Leung J."/>
            <person name="Bukari Y."/>
            <person name="Amoako-Attah I."/>
            <person name="Meinhardt L.W."/>
            <person name="Bailey B.A."/>
            <person name="Cohen S.P."/>
        </authorList>
    </citation>
    <scope>NUCLEOTIDE SEQUENCE [LARGE SCALE GENOMIC DNA]</scope>
    <source>
        <strain evidence="2 4">GH-19</strain>
    </source>
</reference>
<keyword evidence="4" id="KW-1185">Reference proteome</keyword>
<evidence type="ECO:0000313" key="4">
    <source>
        <dbReference type="Proteomes" id="UP001498398"/>
    </source>
</evidence>
<name>A0ABR1J666_9AGAR</name>